<accession>A0ABW8Z9L9</accession>
<dbReference type="Proteomes" id="UP001629214">
    <property type="component" value="Unassembled WGS sequence"/>
</dbReference>
<evidence type="ECO:0000256" key="1">
    <source>
        <dbReference type="ARBA" id="ARBA00022801"/>
    </source>
</evidence>
<dbReference type="InterPro" id="IPR002925">
    <property type="entry name" value="Dienelactn_hydro"/>
</dbReference>
<evidence type="ECO:0000259" key="2">
    <source>
        <dbReference type="Pfam" id="PF01738"/>
    </source>
</evidence>
<organism evidence="3 4">
    <name type="scientific">Herbaspirillum rhizosphaerae</name>
    <dbReference type="NCBI Taxonomy" id="346179"/>
    <lineage>
        <taxon>Bacteria</taxon>
        <taxon>Pseudomonadati</taxon>
        <taxon>Pseudomonadota</taxon>
        <taxon>Betaproteobacteria</taxon>
        <taxon>Burkholderiales</taxon>
        <taxon>Oxalobacteraceae</taxon>
        <taxon>Herbaspirillum</taxon>
    </lineage>
</organism>
<dbReference type="PANTHER" id="PTHR22946">
    <property type="entry name" value="DIENELACTONE HYDROLASE DOMAIN-CONTAINING PROTEIN-RELATED"/>
    <property type="match status" value="1"/>
</dbReference>
<dbReference type="InterPro" id="IPR029058">
    <property type="entry name" value="AB_hydrolase_fold"/>
</dbReference>
<gene>
    <name evidence="3" type="ORF">PQR63_10675</name>
</gene>
<dbReference type="SUPFAM" id="SSF53474">
    <property type="entry name" value="alpha/beta-Hydrolases"/>
    <property type="match status" value="1"/>
</dbReference>
<dbReference type="InterPro" id="IPR050261">
    <property type="entry name" value="FrsA_esterase"/>
</dbReference>
<dbReference type="EMBL" id="JAQQFR010000006">
    <property type="protein sequence ID" value="MFL9878851.1"/>
    <property type="molecule type" value="Genomic_DNA"/>
</dbReference>
<evidence type="ECO:0000313" key="4">
    <source>
        <dbReference type="Proteomes" id="UP001629214"/>
    </source>
</evidence>
<dbReference type="Gene3D" id="3.40.50.1820">
    <property type="entry name" value="alpha/beta hydrolase"/>
    <property type="match status" value="1"/>
</dbReference>
<evidence type="ECO:0000313" key="3">
    <source>
        <dbReference type="EMBL" id="MFL9878851.1"/>
    </source>
</evidence>
<comment type="caution">
    <text evidence="3">The sequence shown here is derived from an EMBL/GenBank/DDBJ whole genome shotgun (WGS) entry which is preliminary data.</text>
</comment>
<protein>
    <submittedName>
        <fullName evidence="3">Dienelactone hydrolase family protein</fullName>
    </submittedName>
</protein>
<reference evidence="3 4" key="1">
    <citation type="journal article" date="2024" name="Chem. Sci.">
        <title>Discovery of megapolipeptins by genome mining of a Burkholderiales bacteria collection.</title>
        <authorList>
            <person name="Paulo B.S."/>
            <person name="Recchia M.J.J."/>
            <person name="Lee S."/>
            <person name="Fergusson C.H."/>
            <person name="Romanowski S.B."/>
            <person name="Hernandez A."/>
            <person name="Krull N."/>
            <person name="Liu D.Y."/>
            <person name="Cavanagh H."/>
            <person name="Bos A."/>
            <person name="Gray C.A."/>
            <person name="Murphy B.T."/>
            <person name="Linington R.G."/>
            <person name="Eustaquio A.S."/>
        </authorList>
    </citation>
    <scope>NUCLEOTIDE SEQUENCE [LARGE SCALE GENOMIC DNA]</scope>
    <source>
        <strain evidence="3 4">RL21-008-BIB-B</strain>
    </source>
</reference>
<keyword evidence="4" id="KW-1185">Reference proteome</keyword>
<keyword evidence="1 3" id="KW-0378">Hydrolase</keyword>
<dbReference type="Pfam" id="PF01738">
    <property type="entry name" value="DLH"/>
    <property type="match status" value="1"/>
</dbReference>
<name>A0ABW8Z9L9_9BURK</name>
<dbReference type="RefSeq" id="WP_408167844.1">
    <property type="nucleotide sequence ID" value="NZ_JAQQFR010000006.1"/>
</dbReference>
<dbReference type="GO" id="GO:0016787">
    <property type="term" value="F:hydrolase activity"/>
    <property type="evidence" value="ECO:0007669"/>
    <property type="project" value="UniProtKB-KW"/>
</dbReference>
<sequence>MTAFAASPVTVYFPSGDGTELVGYLFQPPGNSNALHPAIVMLHGRGGPYSSNVNAKCSHVGRDVSSPCHAGTLSQRHKMWGEYWANHGYLALHVDSFGPRDRAHGYGRNSHDLPERQAVNEMTVRPLDAEGALAYLANRNDVRKDHIMLQGWSNGGSTALNVMYRQAQGLSSAAPLRFRAALVLYPGCGSRSILTRRYRSDTDVWIFLAEKDEEVSPRNCLSIMPSNDPANLVNVIAYPGATHDFDDPGRSRQSVAENRAAKEDVMQRAASLLEALPLTTQPSHEKSD</sequence>
<feature type="domain" description="Dienelactone hydrolase" evidence="2">
    <location>
        <begin position="80"/>
        <end position="274"/>
    </location>
</feature>
<dbReference type="PANTHER" id="PTHR22946:SF9">
    <property type="entry name" value="POLYKETIDE TRANSFERASE AF380"/>
    <property type="match status" value="1"/>
</dbReference>
<proteinExistence type="predicted"/>